<name>A0A1D2N577_ORCCI</name>
<dbReference type="AlphaFoldDB" id="A0A1D2N577"/>
<accession>A0A1D2N577</accession>
<sequence length="124" mass="14010">MHPACVYVPYANTQREMSEVMFRHTKFYETTAKRSSDGILSLVNAGARVDAEDKDGLTEMYIICLREGHKESLVLKLRNNSQLSMSFLFPVALIGKENHTKRVIGFNLQFCELVVGIGSVNVRK</sequence>
<dbReference type="EMBL" id="LJIJ01000207">
    <property type="protein sequence ID" value="ODN00423.1"/>
    <property type="molecule type" value="Genomic_DNA"/>
</dbReference>
<reference evidence="1 2" key="1">
    <citation type="journal article" date="2016" name="Genome Biol. Evol.">
        <title>Gene Family Evolution Reflects Adaptation to Soil Environmental Stressors in the Genome of the Collembolan Orchesella cincta.</title>
        <authorList>
            <person name="Faddeeva-Vakhrusheva A."/>
            <person name="Derks M.F."/>
            <person name="Anvar S.Y."/>
            <person name="Agamennone V."/>
            <person name="Suring W."/>
            <person name="Smit S."/>
            <person name="van Straalen N.M."/>
            <person name="Roelofs D."/>
        </authorList>
    </citation>
    <scope>NUCLEOTIDE SEQUENCE [LARGE SCALE GENOMIC DNA]</scope>
    <source>
        <tissue evidence="1">Mixed pool</tissue>
    </source>
</reference>
<proteinExistence type="predicted"/>
<organism evidence="1 2">
    <name type="scientific">Orchesella cincta</name>
    <name type="common">Springtail</name>
    <name type="synonym">Podura cincta</name>
    <dbReference type="NCBI Taxonomy" id="48709"/>
    <lineage>
        <taxon>Eukaryota</taxon>
        <taxon>Metazoa</taxon>
        <taxon>Ecdysozoa</taxon>
        <taxon>Arthropoda</taxon>
        <taxon>Hexapoda</taxon>
        <taxon>Collembola</taxon>
        <taxon>Entomobryomorpha</taxon>
        <taxon>Entomobryoidea</taxon>
        <taxon>Orchesellidae</taxon>
        <taxon>Orchesellinae</taxon>
        <taxon>Orchesella</taxon>
    </lineage>
</organism>
<evidence type="ECO:0000313" key="2">
    <source>
        <dbReference type="Proteomes" id="UP000094527"/>
    </source>
</evidence>
<dbReference type="Proteomes" id="UP000094527">
    <property type="component" value="Unassembled WGS sequence"/>
</dbReference>
<protein>
    <submittedName>
        <fullName evidence="1">Cortactin-binding protein 2</fullName>
    </submittedName>
</protein>
<gene>
    <name evidence="1" type="ORF">Ocin01_06244</name>
</gene>
<keyword evidence="2" id="KW-1185">Reference proteome</keyword>
<comment type="caution">
    <text evidence="1">The sequence shown here is derived from an EMBL/GenBank/DDBJ whole genome shotgun (WGS) entry which is preliminary data.</text>
</comment>
<evidence type="ECO:0000313" key="1">
    <source>
        <dbReference type="EMBL" id="ODN00423.1"/>
    </source>
</evidence>